<dbReference type="InterPro" id="IPR010982">
    <property type="entry name" value="Lambda_DNA-bd_dom_sf"/>
</dbReference>
<dbReference type="InterPro" id="IPR043917">
    <property type="entry name" value="DUF5753"/>
</dbReference>
<dbReference type="SUPFAM" id="SSF47413">
    <property type="entry name" value="lambda repressor-like DNA-binding domains"/>
    <property type="match status" value="1"/>
</dbReference>
<feature type="region of interest" description="Disordered" evidence="1">
    <location>
        <begin position="271"/>
        <end position="293"/>
    </location>
</feature>
<dbReference type="Pfam" id="PF19054">
    <property type="entry name" value="DUF5753"/>
    <property type="match status" value="1"/>
</dbReference>
<dbReference type="EMBL" id="BAABIK010000006">
    <property type="protein sequence ID" value="GAA4935924.1"/>
    <property type="molecule type" value="Genomic_DNA"/>
</dbReference>
<dbReference type="CDD" id="cd00093">
    <property type="entry name" value="HTH_XRE"/>
    <property type="match status" value="1"/>
</dbReference>
<gene>
    <name evidence="3" type="ORF">GCM10023224_15900</name>
</gene>
<sequence length="293" mass="32424">MIDEPSLRQRWIGTRLAALRHDAGLSLQQASDAAERSTASLSRIENGLVSLRPRDLRPLLDAYGVTEGDLRETLIAVAGEIQAERRGWWVEHDDDLSPSYRDLLRLESTATHIRTYETTVLPGLLQHEDYARAAVRATGADDLSEDDLDHFVAIRKQRQHILTCEENPVAFHAVLHEAALHEHLGKPAVLPAQAEHLRNLCELPNVNVQLLPLAAGAHPALTGAFTVLSMSHLDFAHVELMTSDVYVEDPVGVQRYRDAFQTLTERALPPDESAPAIADKITMTAESTPRAAR</sequence>
<evidence type="ECO:0000313" key="3">
    <source>
        <dbReference type="EMBL" id="GAA4935924.1"/>
    </source>
</evidence>
<dbReference type="Pfam" id="PF13560">
    <property type="entry name" value="HTH_31"/>
    <property type="match status" value="1"/>
</dbReference>
<comment type="caution">
    <text evidence="3">The sequence shown here is derived from an EMBL/GenBank/DDBJ whole genome shotgun (WGS) entry which is preliminary data.</text>
</comment>
<dbReference type="RefSeq" id="WP_345556054.1">
    <property type="nucleotide sequence ID" value="NZ_BAABIK010000006.1"/>
</dbReference>
<dbReference type="SMART" id="SM00530">
    <property type="entry name" value="HTH_XRE"/>
    <property type="match status" value="1"/>
</dbReference>
<name>A0ABP9GBP4_9ACTN</name>
<proteinExistence type="predicted"/>
<dbReference type="Gene3D" id="1.10.260.40">
    <property type="entry name" value="lambda repressor-like DNA-binding domains"/>
    <property type="match status" value="1"/>
</dbReference>
<reference evidence="4" key="1">
    <citation type="journal article" date="2019" name="Int. J. Syst. Evol. Microbiol.">
        <title>The Global Catalogue of Microorganisms (GCM) 10K type strain sequencing project: providing services to taxonomists for standard genome sequencing and annotation.</title>
        <authorList>
            <consortium name="The Broad Institute Genomics Platform"/>
            <consortium name="The Broad Institute Genome Sequencing Center for Infectious Disease"/>
            <person name="Wu L."/>
            <person name="Ma J."/>
        </authorList>
    </citation>
    <scope>NUCLEOTIDE SEQUENCE [LARGE SCALE GENOMIC DNA]</scope>
    <source>
        <strain evidence="4">JCM 18123</strain>
    </source>
</reference>
<accession>A0ABP9GBP4</accession>
<protein>
    <submittedName>
        <fullName evidence="3">Helix-turn-helix transcriptional regulator</fullName>
    </submittedName>
</protein>
<evidence type="ECO:0000256" key="1">
    <source>
        <dbReference type="SAM" id="MobiDB-lite"/>
    </source>
</evidence>
<dbReference type="Proteomes" id="UP001499993">
    <property type="component" value="Unassembled WGS sequence"/>
</dbReference>
<evidence type="ECO:0000259" key="2">
    <source>
        <dbReference type="PROSITE" id="PS50943"/>
    </source>
</evidence>
<dbReference type="PROSITE" id="PS50943">
    <property type="entry name" value="HTH_CROC1"/>
    <property type="match status" value="1"/>
</dbReference>
<dbReference type="InterPro" id="IPR001387">
    <property type="entry name" value="Cro/C1-type_HTH"/>
</dbReference>
<keyword evidence="4" id="KW-1185">Reference proteome</keyword>
<feature type="domain" description="HTH cro/C1-type" evidence="2">
    <location>
        <begin position="16"/>
        <end position="70"/>
    </location>
</feature>
<evidence type="ECO:0000313" key="4">
    <source>
        <dbReference type="Proteomes" id="UP001499993"/>
    </source>
</evidence>
<organism evidence="3 4">
    <name type="scientific">Streptomonospora halophila</name>
    <dbReference type="NCBI Taxonomy" id="427369"/>
    <lineage>
        <taxon>Bacteria</taxon>
        <taxon>Bacillati</taxon>
        <taxon>Actinomycetota</taxon>
        <taxon>Actinomycetes</taxon>
        <taxon>Streptosporangiales</taxon>
        <taxon>Nocardiopsidaceae</taxon>
        <taxon>Streptomonospora</taxon>
    </lineage>
</organism>